<dbReference type="InterPro" id="IPR038200">
    <property type="entry name" value="GW_dom_sf"/>
</dbReference>
<dbReference type="GO" id="GO:0004040">
    <property type="term" value="F:amidase activity"/>
    <property type="evidence" value="ECO:0007669"/>
    <property type="project" value="InterPro"/>
</dbReference>
<dbReference type="Gene3D" id="2.30.30.40">
    <property type="entry name" value="SH3 Domains"/>
    <property type="match status" value="1"/>
</dbReference>
<feature type="signal peptide" evidence="7">
    <location>
        <begin position="1"/>
        <end position="24"/>
    </location>
</feature>
<dbReference type="InterPro" id="IPR025987">
    <property type="entry name" value="GW_dom"/>
</dbReference>
<evidence type="ECO:0000256" key="5">
    <source>
        <dbReference type="ARBA" id="ARBA00023316"/>
    </source>
</evidence>
<evidence type="ECO:0000256" key="1">
    <source>
        <dbReference type="ARBA" id="ARBA00004613"/>
    </source>
</evidence>
<feature type="compositionally biased region" description="Pro residues" evidence="6">
    <location>
        <begin position="516"/>
        <end position="565"/>
    </location>
</feature>
<dbReference type="Pfam" id="PF13457">
    <property type="entry name" value="GW"/>
    <property type="match status" value="7"/>
</dbReference>
<dbReference type="SMART" id="SM00287">
    <property type="entry name" value="SH3b"/>
    <property type="match status" value="3"/>
</dbReference>
<keyword evidence="2" id="KW-0964">Secreted</keyword>
<keyword evidence="10" id="KW-1185">Reference proteome</keyword>
<feature type="domain" description="SH3b" evidence="8">
    <location>
        <begin position="922"/>
        <end position="992"/>
    </location>
</feature>
<dbReference type="GO" id="GO:0071555">
    <property type="term" value="P:cell wall organization"/>
    <property type="evidence" value="ECO:0007669"/>
    <property type="project" value="UniProtKB-KW"/>
</dbReference>
<evidence type="ECO:0000256" key="3">
    <source>
        <dbReference type="ARBA" id="ARBA00022729"/>
    </source>
</evidence>
<dbReference type="Pfam" id="PF01832">
    <property type="entry name" value="Glucosaminidase"/>
    <property type="match status" value="1"/>
</dbReference>
<dbReference type="InterPro" id="IPR003646">
    <property type="entry name" value="SH3-like_bac-type"/>
</dbReference>
<reference evidence="9 10" key="1">
    <citation type="submission" date="2018-03" db="EMBL/GenBank/DDBJ databases">
        <title>Genomic Encyclopedia of Type Strains, Phase III (KMG-III): the genomes of soil and plant-associated and newly described type strains.</title>
        <authorList>
            <person name="Whitman W."/>
        </authorList>
    </citation>
    <scope>NUCLEOTIDE SEQUENCE [LARGE SCALE GENOMIC DNA]</scope>
    <source>
        <strain evidence="9 10">CGMCC 1.12259</strain>
    </source>
</reference>
<evidence type="ECO:0000259" key="8">
    <source>
        <dbReference type="PROSITE" id="PS51781"/>
    </source>
</evidence>
<gene>
    <name evidence="9" type="ORF">B0H99_104135</name>
</gene>
<evidence type="ECO:0000256" key="7">
    <source>
        <dbReference type="SAM" id="SignalP"/>
    </source>
</evidence>
<organism evidence="9 10">
    <name type="scientific">Planomicrobium soli</name>
    <dbReference type="NCBI Taxonomy" id="1176648"/>
    <lineage>
        <taxon>Bacteria</taxon>
        <taxon>Bacillati</taxon>
        <taxon>Bacillota</taxon>
        <taxon>Bacilli</taxon>
        <taxon>Bacillales</taxon>
        <taxon>Caryophanaceae</taxon>
        <taxon>Planomicrobium</taxon>
    </lineage>
</organism>
<keyword evidence="3 7" id="KW-0732">Signal</keyword>
<evidence type="ECO:0000256" key="4">
    <source>
        <dbReference type="ARBA" id="ARBA00022801"/>
    </source>
</evidence>
<dbReference type="OrthoDB" id="9816557at2"/>
<dbReference type="SMART" id="SM00047">
    <property type="entry name" value="LYZ2"/>
    <property type="match status" value="1"/>
</dbReference>
<dbReference type="Proteomes" id="UP000242682">
    <property type="component" value="Unassembled WGS sequence"/>
</dbReference>
<dbReference type="GO" id="GO:0005576">
    <property type="term" value="C:extracellular region"/>
    <property type="evidence" value="ECO:0007669"/>
    <property type="project" value="UniProtKB-SubCell"/>
</dbReference>
<proteinExistence type="predicted"/>
<comment type="caution">
    <text evidence="9">The sequence shown here is derived from an EMBL/GenBank/DDBJ whole genome shotgun (WGS) entry which is preliminary data.</text>
</comment>
<feature type="chain" id="PRO_5015158135" evidence="7">
    <location>
        <begin position="25"/>
        <end position="1254"/>
    </location>
</feature>
<dbReference type="InterPro" id="IPR002901">
    <property type="entry name" value="MGlyc_endo_b_GlcNAc-like_dom"/>
</dbReference>
<name>A0A2P8H394_9BACL</name>
<dbReference type="AlphaFoldDB" id="A0A2P8H394"/>
<dbReference type="Pfam" id="PF08239">
    <property type="entry name" value="SH3_3"/>
    <property type="match status" value="1"/>
</dbReference>
<protein>
    <submittedName>
        <fullName evidence="9">Beta-N-acetylglucosaminidase</fullName>
    </submittedName>
</protein>
<dbReference type="RefSeq" id="WP_106532891.1">
    <property type="nucleotide sequence ID" value="NZ_PYAT01000004.1"/>
</dbReference>
<evidence type="ECO:0000313" key="9">
    <source>
        <dbReference type="EMBL" id="PSL40673.1"/>
    </source>
</evidence>
<evidence type="ECO:0000313" key="10">
    <source>
        <dbReference type="Proteomes" id="UP000242682"/>
    </source>
</evidence>
<accession>A0A2P8H394</accession>
<comment type="subcellular location">
    <subcellularLocation>
        <location evidence="1">Secreted</location>
    </subcellularLocation>
</comment>
<keyword evidence="5" id="KW-0961">Cell wall biogenesis/degradation</keyword>
<evidence type="ECO:0000256" key="2">
    <source>
        <dbReference type="ARBA" id="ARBA00022525"/>
    </source>
</evidence>
<dbReference type="Gene3D" id="2.30.30.170">
    <property type="match status" value="10"/>
</dbReference>
<sequence length="1254" mass="135184">MKQVKLLIALFLVLSLILPSTVSAAGSTTATKEVVSSISLLGKFKSTNNYIYKDYKKTSAFTKAGTGNFNEVFYIKKQATYNNVLYYLVSRNPSATSGVVGWVKAKDLTVQKHTVVDKKAKTFIVKGTGSAYTKPWGGTRNYYYQSLAASKGREFKVNLTEKAGSVVWYRGVVNGKTVWIEAQHVSAPTASPASTTGVVSSVNLLGHLKSTSNYIYKDYKKTAVFTKAGAANFDEVYYIKKQATFNNVLYYQISRNNSATSGVVGWVKAKDLTTQKHLEVDKKAKTFYVKGTGSAYTKPWGGTRNYYYKSLAASTDNEFKVNVTEKVGSAVWYRGVVNGKTVWIEAQHVSVVKKTATSKLGHVKTNAVKIYPDIDKLSSSITAGTTYTNTVLYIKKEAAVNGQKYYLLGKTASITTGIIGWAKAEDVNAQAHSSVDKNTKTFYILGTGSAYNKQWGGTKDYYFEKLSSSKDREFLVNLTEKVGSTIWYRGVLNGKTVWIEAKYVTSTKPLQSTPVAPTPAPAPVAPTPAPAPVAPTPAPAPVAPTPAPAPVAPTPAPAPVAPTPAPVVKEESPVSLIGKIGALTVRIYADYTKQTAYTEAGATNTNELFYIKKQGLFNNILYYQLSRSESGTDLVGWVKASDIATQTHTKVDTDAKTFYLKGTGSAFTKIWGGTKNLSIQDMTLLKGSVFQVNATEKAGNAIWHQGIVSGKTVWIQAAHLSPSLENPVSLLGKINALTVRIYPDYLKQAAFSEAGTANTDEVFYIKKQAAFNNATYYLISRSPSSTTGAAGWVKSTDIETVNHVTVDNIAKTYNVKGTGTAYSAPWGGTKNIVFPDLSSLKGAVFNITLTETAGGQVWHQGTLSGKTVWIQEADLIKVEMKTTQYNYTFDEALARQMKVLQQTDKYANSKAYVASSAVGAINSSSTITTDGARLRKSADFSDNISYTVNKGTKINIISTVTGALSSGSTKWYKISYAGETLYVHSSIVNTGTTTATLAVRTNVMSAESATSHVYGALAAGTTVTIKNQGTGWHEISYGAWRNPTQSDVAMYLEPNNNDKFQHLLLTSSAGVSAADLNKILVGKGILTGLGQAFINGGKQYGVNEIYLISHALLETGQGSSQLATGVEVGKNATGTPVLVTTANRSSLTAIKTTHNMFGIGAIDGNALAAGAIRAYNSGWFTPEAAIIGGAQFVGTNYLNRGQDTLYKMRWNPANPATHQYASDIGWAAKQTSRMNALYNMLDSYTITLDIPKYK</sequence>
<keyword evidence="4" id="KW-0378">Hydrolase</keyword>
<dbReference type="EMBL" id="PYAT01000004">
    <property type="protein sequence ID" value="PSL40673.1"/>
    <property type="molecule type" value="Genomic_DNA"/>
</dbReference>
<evidence type="ECO:0000256" key="6">
    <source>
        <dbReference type="SAM" id="MobiDB-lite"/>
    </source>
</evidence>
<dbReference type="PROSITE" id="PS51781">
    <property type="entry name" value="SH3B"/>
    <property type="match status" value="1"/>
</dbReference>
<feature type="region of interest" description="Disordered" evidence="6">
    <location>
        <begin position="510"/>
        <end position="566"/>
    </location>
</feature>